<dbReference type="InterPro" id="IPR001179">
    <property type="entry name" value="PPIase_FKBP_dom"/>
</dbReference>
<dbReference type="EMBL" id="FNXT01001272">
    <property type="protein sequence ID" value="SZX77046.1"/>
    <property type="molecule type" value="Genomic_DNA"/>
</dbReference>
<dbReference type="EC" id="5.2.1.8" evidence="1"/>
<dbReference type="Proteomes" id="UP000256970">
    <property type="component" value="Unassembled WGS sequence"/>
</dbReference>
<evidence type="ECO:0000313" key="4">
    <source>
        <dbReference type="EMBL" id="SZX77046.1"/>
    </source>
</evidence>
<organism evidence="4 5">
    <name type="scientific">Tetradesmus obliquus</name>
    <name type="common">Green alga</name>
    <name type="synonym">Acutodesmus obliquus</name>
    <dbReference type="NCBI Taxonomy" id="3088"/>
    <lineage>
        <taxon>Eukaryota</taxon>
        <taxon>Viridiplantae</taxon>
        <taxon>Chlorophyta</taxon>
        <taxon>core chlorophytes</taxon>
        <taxon>Chlorophyceae</taxon>
        <taxon>CS clade</taxon>
        <taxon>Sphaeropleales</taxon>
        <taxon>Scenedesmaceae</taxon>
        <taxon>Tetradesmus</taxon>
    </lineage>
</organism>
<dbReference type="GO" id="GO:0003755">
    <property type="term" value="F:peptidyl-prolyl cis-trans isomerase activity"/>
    <property type="evidence" value="ECO:0007669"/>
    <property type="project" value="UniProtKB-KW"/>
</dbReference>
<keyword evidence="1" id="KW-0697">Rotamase</keyword>
<dbReference type="InterPro" id="IPR046357">
    <property type="entry name" value="PPIase_dom_sf"/>
</dbReference>
<gene>
    <name evidence="4" type="ORF">BQ4739_LOCUS17404</name>
</gene>
<feature type="compositionally biased region" description="Polar residues" evidence="2">
    <location>
        <begin position="29"/>
        <end position="41"/>
    </location>
</feature>
<evidence type="ECO:0000256" key="1">
    <source>
        <dbReference type="PROSITE-ProRule" id="PRU00277"/>
    </source>
</evidence>
<evidence type="ECO:0000259" key="3">
    <source>
        <dbReference type="PROSITE" id="PS50059"/>
    </source>
</evidence>
<name>A0A383WJX4_TETOB</name>
<protein>
    <recommendedName>
        <fullName evidence="1">peptidylprolyl isomerase</fullName>
        <ecNumber evidence="1">5.2.1.8</ecNumber>
    </recommendedName>
</protein>
<sequence length="157" mass="16524">MKQARLFQRNHASLRCTCGEVIRKGRNTTLEAHSSRQTTAISSSGSSSSSSNSNSSSSNSRRQALLGLLSTSLASQAAAAAAWAKPALLDLPACRKFKQAGPIGFCELKQGSGDSPLPGDLIIVDYTARAVANDNEVYDGSRNFKFTIGNGEMIPGS</sequence>
<evidence type="ECO:0000256" key="2">
    <source>
        <dbReference type="SAM" id="MobiDB-lite"/>
    </source>
</evidence>
<comment type="catalytic activity">
    <reaction evidence="1">
        <text>[protein]-peptidylproline (omega=180) = [protein]-peptidylproline (omega=0)</text>
        <dbReference type="Rhea" id="RHEA:16237"/>
        <dbReference type="Rhea" id="RHEA-COMP:10747"/>
        <dbReference type="Rhea" id="RHEA-COMP:10748"/>
        <dbReference type="ChEBI" id="CHEBI:83833"/>
        <dbReference type="ChEBI" id="CHEBI:83834"/>
        <dbReference type="EC" id="5.2.1.8"/>
    </reaction>
</comment>
<dbReference type="AlphaFoldDB" id="A0A383WJX4"/>
<evidence type="ECO:0000313" key="5">
    <source>
        <dbReference type="Proteomes" id="UP000256970"/>
    </source>
</evidence>
<dbReference type="STRING" id="3088.A0A383WJX4"/>
<keyword evidence="5" id="KW-1185">Reference proteome</keyword>
<dbReference type="SUPFAM" id="SSF54534">
    <property type="entry name" value="FKBP-like"/>
    <property type="match status" value="1"/>
</dbReference>
<dbReference type="Gene3D" id="3.10.50.40">
    <property type="match status" value="1"/>
</dbReference>
<feature type="domain" description="PPIase FKBP-type" evidence="3">
    <location>
        <begin position="119"/>
        <end position="157"/>
    </location>
</feature>
<proteinExistence type="predicted"/>
<reference evidence="4 5" key="1">
    <citation type="submission" date="2016-10" db="EMBL/GenBank/DDBJ databases">
        <authorList>
            <person name="Cai Z."/>
        </authorList>
    </citation>
    <scope>NUCLEOTIDE SEQUENCE [LARGE SCALE GENOMIC DNA]</scope>
</reference>
<accession>A0A383WJX4</accession>
<feature type="region of interest" description="Disordered" evidence="2">
    <location>
        <begin position="29"/>
        <end position="59"/>
    </location>
</feature>
<keyword evidence="1" id="KW-0413">Isomerase</keyword>
<feature type="compositionally biased region" description="Low complexity" evidence="2">
    <location>
        <begin position="42"/>
        <end position="59"/>
    </location>
</feature>
<dbReference type="PROSITE" id="PS50059">
    <property type="entry name" value="FKBP_PPIASE"/>
    <property type="match status" value="1"/>
</dbReference>